<dbReference type="InterPro" id="IPR050204">
    <property type="entry name" value="AraC_XylS_family_regulators"/>
</dbReference>
<dbReference type="EMBL" id="JBHRTN010000028">
    <property type="protein sequence ID" value="MFC3127513.1"/>
    <property type="molecule type" value="Genomic_DNA"/>
</dbReference>
<keyword evidence="2" id="KW-0238">DNA-binding</keyword>
<evidence type="ECO:0000256" key="2">
    <source>
        <dbReference type="ARBA" id="ARBA00023125"/>
    </source>
</evidence>
<dbReference type="PANTHER" id="PTHR46796:SF7">
    <property type="entry name" value="ARAC FAMILY TRANSCRIPTIONAL REGULATOR"/>
    <property type="match status" value="1"/>
</dbReference>
<gene>
    <name evidence="5" type="ORF">ACFOD4_20820</name>
</gene>
<dbReference type="InterPro" id="IPR032783">
    <property type="entry name" value="AraC_lig"/>
</dbReference>
<dbReference type="InterPro" id="IPR018062">
    <property type="entry name" value="HTH_AraC-typ_CS"/>
</dbReference>
<dbReference type="Pfam" id="PF12852">
    <property type="entry name" value="Cupin_6"/>
    <property type="match status" value="1"/>
</dbReference>
<dbReference type="Proteomes" id="UP001595593">
    <property type="component" value="Unassembled WGS sequence"/>
</dbReference>
<accession>A0ABV7G6L7</accession>
<keyword evidence="6" id="KW-1185">Reference proteome</keyword>
<evidence type="ECO:0000313" key="6">
    <source>
        <dbReference type="Proteomes" id="UP001595593"/>
    </source>
</evidence>
<name>A0ABV7G6L7_9PROT</name>
<dbReference type="Gene3D" id="1.10.10.60">
    <property type="entry name" value="Homeodomain-like"/>
    <property type="match status" value="2"/>
</dbReference>
<dbReference type="SUPFAM" id="SSF46689">
    <property type="entry name" value="Homeodomain-like"/>
    <property type="match status" value="2"/>
</dbReference>
<dbReference type="PROSITE" id="PS00041">
    <property type="entry name" value="HTH_ARAC_FAMILY_1"/>
    <property type="match status" value="1"/>
</dbReference>
<sequence>MSDVLATLGARSVRRTRLEAAGDWALTFPTRARLKFVAVLRGDCWMLVAGQPPLGLSAGDTFLLGNTAYTVTSRPDVEAVDGTPLFTASDQDVVHLGGAETILVGGGIAFANDDAAFLLDALPRFMHIARQAPSAAAVVRTLGLLEAETERPGPGSGLIMARLAEILLVEAIRAYVADHGEESRGWIGALADRRTGGALRLLHGDIAHPWTVEELAVRVGMSRSAFAALFTRRVGRPPLDYLTYWRMTLARRLLEQGAMDVAGVAARVGYTSQSAFGHAYKRVIGHSPRRRTWKV</sequence>
<evidence type="ECO:0000259" key="4">
    <source>
        <dbReference type="PROSITE" id="PS01124"/>
    </source>
</evidence>
<comment type="caution">
    <text evidence="5">The sequence shown here is derived from an EMBL/GenBank/DDBJ whole genome shotgun (WGS) entry which is preliminary data.</text>
</comment>
<protein>
    <submittedName>
        <fullName evidence="5">AraC family transcriptional regulator</fullName>
    </submittedName>
</protein>
<proteinExistence type="predicted"/>
<dbReference type="SMART" id="SM00342">
    <property type="entry name" value="HTH_ARAC"/>
    <property type="match status" value="1"/>
</dbReference>
<evidence type="ECO:0000313" key="5">
    <source>
        <dbReference type="EMBL" id="MFC3127513.1"/>
    </source>
</evidence>
<dbReference type="InterPro" id="IPR009057">
    <property type="entry name" value="Homeodomain-like_sf"/>
</dbReference>
<dbReference type="PANTHER" id="PTHR46796">
    <property type="entry name" value="HTH-TYPE TRANSCRIPTIONAL ACTIVATOR RHAS-RELATED"/>
    <property type="match status" value="1"/>
</dbReference>
<dbReference type="Pfam" id="PF12833">
    <property type="entry name" value="HTH_18"/>
    <property type="match status" value="1"/>
</dbReference>
<dbReference type="PROSITE" id="PS01124">
    <property type="entry name" value="HTH_ARAC_FAMILY_2"/>
    <property type="match status" value="1"/>
</dbReference>
<evidence type="ECO:0000256" key="1">
    <source>
        <dbReference type="ARBA" id="ARBA00023015"/>
    </source>
</evidence>
<keyword evidence="3" id="KW-0804">Transcription</keyword>
<dbReference type="InterPro" id="IPR018060">
    <property type="entry name" value="HTH_AraC"/>
</dbReference>
<evidence type="ECO:0000256" key="3">
    <source>
        <dbReference type="ARBA" id="ARBA00023163"/>
    </source>
</evidence>
<dbReference type="RefSeq" id="WP_379599587.1">
    <property type="nucleotide sequence ID" value="NZ_JBHRTN010000028.1"/>
</dbReference>
<keyword evidence="1" id="KW-0805">Transcription regulation</keyword>
<organism evidence="5 6">
    <name type="scientific">Teichococcus globiformis</name>
    <dbReference type="NCBI Taxonomy" id="2307229"/>
    <lineage>
        <taxon>Bacteria</taxon>
        <taxon>Pseudomonadati</taxon>
        <taxon>Pseudomonadota</taxon>
        <taxon>Alphaproteobacteria</taxon>
        <taxon>Acetobacterales</taxon>
        <taxon>Roseomonadaceae</taxon>
        <taxon>Roseomonas</taxon>
    </lineage>
</organism>
<feature type="domain" description="HTH araC/xylS-type" evidence="4">
    <location>
        <begin position="196"/>
        <end position="294"/>
    </location>
</feature>
<reference evidence="6" key="1">
    <citation type="journal article" date="2019" name="Int. J. Syst. Evol. Microbiol.">
        <title>The Global Catalogue of Microorganisms (GCM) 10K type strain sequencing project: providing services to taxonomists for standard genome sequencing and annotation.</title>
        <authorList>
            <consortium name="The Broad Institute Genomics Platform"/>
            <consortium name="The Broad Institute Genome Sequencing Center for Infectious Disease"/>
            <person name="Wu L."/>
            <person name="Ma J."/>
        </authorList>
    </citation>
    <scope>NUCLEOTIDE SEQUENCE [LARGE SCALE GENOMIC DNA]</scope>
    <source>
        <strain evidence="6">KCTC 52094</strain>
    </source>
</reference>